<dbReference type="Proteomes" id="UP001575652">
    <property type="component" value="Unassembled WGS sequence"/>
</dbReference>
<comment type="caution">
    <text evidence="1">The sequence shown here is derived from an EMBL/GenBank/DDBJ whole genome shotgun (WGS) entry which is preliminary data.</text>
</comment>
<proteinExistence type="predicted"/>
<gene>
    <name evidence="1" type="ORF">ACETWP_15120</name>
</gene>
<organism evidence="1 2">
    <name type="scientific">Arthrobacter halodurans</name>
    <dbReference type="NCBI Taxonomy" id="516699"/>
    <lineage>
        <taxon>Bacteria</taxon>
        <taxon>Bacillati</taxon>
        <taxon>Actinomycetota</taxon>
        <taxon>Actinomycetes</taxon>
        <taxon>Micrococcales</taxon>
        <taxon>Micrococcaceae</taxon>
        <taxon>Arthrobacter</taxon>
    </lineage>
</organism>
<sequence>MSIDPLELPPGALESAAAASDEFDIPADECCFTGCCVRGKAFILEQEL</sequence>
<protein>
    <submittedName>
        <fullName evidence="1">Uncharacterized protein</fullName>
    </submittedName>
</protein>
<keyword evidence="2" id="KW-1185">Reference proteome</keyword>
<evidence type="ECO:0000313" key="1">
    <source>
        <dbReference type="EMBL" id="MFB0835923.1"/>
    </source>
</evidence>
<evidence type="ECO:0000313" key="2">
    <source>
        <dbReference type="Proteomes" id="UP001575652"/>
    </source>
</evidence>
<accession>A0ABV4UQH2</accession>
<dbReference type="RefSeq" id="WP_373973097.1">
    <property type="nucleotide sequence ID" value="NZ_JBHDLJ010000015.1"/>
</dbReference>
<dbReference type="EMBL" id="JBHDLJ010000015">
    <property type="protein sequence ID" value="MFB0835923.1"/>
    <property type="molecule type" value="Genomic_DNA"/>
</dbReference>
<name>A0ABV4UQH2_9MICC</name>
<reference evidence="1 2" key="1">
    <citation type="submission" date="2024-09" db="EMBL/GenBank/DDBJ databases">
        <authorList>
            <person name="Salinas-Garcia M.A."/>
            <person name="Prieme A."/>
        </authorList>
    </citation>
    <scope>NUCLEOTIDE SEQUENCE [LARGE SCALE GENOMIC DNA]</scope>
    <source>
        <strain evidence="1 2">DSM 21081</strain>
    </source>
</reference>